<feature type="transmembrane region" description="Helical" evidence="6">
    <location>
        <begin position="377"/>
        <end position="395"/>
    </location>
</feature>
<feature type="transmembrane region" description="Helical" evidence="6">
    <location>
        <begin position="308"/>
        <end position="329"/>
    </location>
</feature>
<feature type="transmembrane region" description="Helical" evidence="6">
    <location>
        <begin position="433"/>
        <end position="456"/>
    </location>
</feature>
<dbReference type="SUPFAM" id="SSF103473">
    <property type="entry name" value="MFS general substrate transporter"/>
    <property type="match status" value="1"/>
</dbReference>
<evidence type="ECO:0000256" key="3">
    <source>
        <dbReference type="ARBA" id="ARBA00022692"/>
    </source>
</evidence>
<dbReference type="OrthoDB" id="6612291at2759"/>
<feature type="transmembrane region" description="Helical" evidence="6">
    <location>
        <begin position="53"/>
        <end position="80"/>
    </location>
</feature>
<dbReference type="InterPro" id="IPR050360">
    <property type="entry name" value="MFS_Sugar_Transporters"/>
</dbReference>
<evidence type="ECO:0000313" key="9">
    <source>
        <dbReference type="Proteomes" id="UP000020467"/>
    </source>
</evidence>
<keyword evidence="9" id="KW-1185">Reference proteome</keyword>
<evidence type="ECO:0000259" key="7">
    <source>
        <dbReference type="PROSITE" id="PS50850"/>
    </source>
</evidence>
<feature type="transmembrane region" description="Helical" evidence="6">
    <location>
        <begin position="219"/>
        <end position="242"/>
    </location>
</feature>
<dbReference type="KEGG" id="cfj:CFIO01_06082"/>
<feature type="transmembrane region" description="Helical" evidence="6">
    <location>
        <begin position="156"/>
        <end position="177"/>
    </location>
</feature>
<evidence type="ECO:0000256" key="2">
    <source>
        <dbReference type="ARBA" id="ARBA00010992"/>
    </source>
</evidence>
<keyword evidence="5 6" id="KW-0472">Membrane</keyword>
<dbReference type="PROSITE" id="PS00216">
    <property type="entry name" value="SUGAR_TRANSPORT_1"/>
    <property type="match status" value="2"/>
</dbReference>
<dbReference type="GO" id="GO:0016020">
    <property type="term" value="C:membrane"/>
    <property type="evidence" value="ECO:0007669"/>
    <property type="project" value="UniProtKB-SubCell"/>
</dbReference>
<evidence type="ECO:0000256" key="1">
    <source>
        <dbReference type="ARBA" id="ARBA00004141"/>
    </source>
</evidence>
<proteinExistence type="inferred from homology"/>
<comment type="similarity">
    <text evidence="2">Belongs to the major facilitator superfamily. Sugar transporter (TC 2.A.1.1) family.</text>
</comment>
<dbReference type="PROSITE" id="PS00217">
    <property type="entry name" value="SUGAR_TRANSPORT_2"/>
    <property type="match status" value="1"/>
</dbReference>
<feature type="transmembrane region" description="Helical" evidence="6">
    <location>
        <begin position="468"/>
        <end position="489"/>
    </location>
</feature>
<evidence type="ECO:0000256" key="6">
    <source>
        <dbReference type="SAM" id="Phobius"/>
    </source>
</evidence>
<dbReference type="PANTHER" id="PTHR48022">
    <property type="entry name" value="PLASTIDIC GLUCOSE TRANSPORTER 4"/>
    <property type="match status" value="1"/>
</dbReference>
<feature type="transmembrane region" description="Helical" evidence="6">
    <location>
        <begin position="100"/>
        <end position="120"/>
    </location>
</feature>
<dbReference type="eggNOG" id="KOG0254">
    <property type="taxonomic scope" value="Eukaryota"/>
</dbReference>
<dbReference type="PANTHER" id="PTHR48022:SF22">
    <property type="entry name" value="MAJOR FACILITATOR SUPERFAMILY (MFS) PROFILE DOMAIN-CONTAINING PROTEIN"/>
    <property type="match status" value="1"/>
</dbReference>
<dbReference type="Proteomes" id="UP000020467">
    <property type="component" value="Unassembled WGS sequence"/>
</dbReference>
<dbReference type="PROSITE" id="PS50850">
    <property type="entry name" value="MFS"/>
    <property type="match status" value="1"/>
</dbReference>
<dbReference type="AlphaFoldDB" id="A0A010RQ84"/>
<sequence>MANYDDGYAAEKVDSQHDAKHLEVSADSQLALAADFEDHEMGIWKSFVRYPWACAWCVYACWTIILLSFDVQAAGAVVGIPEFRKDFGYEFNGDYVLPAIWQSAFSGAPIATAVISSIASAELADYIGRKKVLALALIISFIAVAIEFIATTNPVFFAGKLLNGFMVGAVGTIMVSYIGEITPLALRGIFTCGVGVAYGIGPLVAFIVINYTGTVESRWAYRTVFCCQFGFAGVSALLWPFMPESPWWLVSKGKKDEALKSLGRLGHSGNEGRAKLALIERTLDEVKAETDGVTYLECFKKSNLRRTIISIMPLCIQSFSGIAFVASYFTCQYPAFLSDDSISEAPFVIKATVLTIESVDYLQLAGYSTSMSYQLQIAQPVLSIVGNLMAAAVIDKVGRRNLTFYGLAILTVFLLITGGLGTGTSQPMIKGTVAFILIYSWWYNVSIGSTAFSLLAEVSTSRLRAKTVAIGYASQNSINVMWQFVIPYMFNPDKANLGAKIAFIFGGLCLFSLAYLWLFQPETGGRSYEELDEMFAKGVPARKFKSYKTTVQLRNETTAQDGNH</sequence>
<keyword evidence="4 6" id="KW-1133">Transmembrane helix</keyword>
<evidence type="ECO:0000256" key="4">
    <source>
        <dbReference type="ARBA" id="ARBA00022989"/>
    </source>
</evidence>
<comment type="caution">
    <text evidence="8">The sequence shown here is derived from an EMBL/GenBank/DDBJ whole genome shotgun (WGS) entry which is preliminary data.</text>
</comment>
<accession>A0A010RQ84</accession>
<feature type="transmembrane region" description="Helical" evidence="6">
    <location>
        <begin position="132"/>
        <end position="150"/>
    </location>
</feature>
<feature type="domain" description="Major facilitator superfamily (MFS) profile" evidence="7">
    <location>
        <begin position="56"/>
        <end position="524"/>
    </location>
</feature>
<name>A0A010RQ84_9PEZI</name>
<feature type="transmembrane region" description="Helical" evidence="6">
    <location>
        <begin position="189"/>
        <end position="213"/>
    </location>
</feature>
<dbReference type="Pfam" id="PF00083">
    <property type="entry name" value="Sugar_tr"/>
    <property type="match status" value="2"/>
</dbReference>
<dbReference type="InterPro" id="IPR036259">
    <property type="entry name" value="MFS_trans_sf"/>
</dbReference>
<dbReference type="InterPro" id="IPR005828">
    <property type="entry name" value="MFS_sugar_transport-like"/>
</dbReference>
<feature type="transmembrane region" description="Helical" evidence="6">
    <location>
        <begin position="501"/>
        <end position="519"/>
    </location>
</feature>
<keyword evidence="3 6" id="KW-0812">Transmembrane</keyword>
<evidence type="ECO:0000256" key="5">
    <source>
        <dbReference type="ARBA" id="ARBA00023136"/>
    </source>
</evidence>
<feature type="transmembrane region" description="Helical" evidence="6">
    <location>
        <begin position="402"/>
        <end position="421"/>
    </location>
</feature>
<evidence type="ECO:0000313" key="8">
    <source>
        <dbReference type="EMBL" id="EXF82606.1"/>
    </source>
</evidence>
<protein>
    <submittedName>
        <fullName evidence="8">Maltose permease MAL31</fullName>
    </submittedName>
</protein>
<dbReference type="GO" id="GO:0005351">
    <property type="term" value="F:carbohydrate:proton symporter activity"/>
    <property type="evidence" value="ECO:0007669"/>
    <property type="project" value="TreeGrafter"/>
</dbReference>
<organism evidence="8 9">
    <name type="scientific">Colletotrichum fioriniae PJ7</name>
    <dbReference type="NCBI Taxonomy" id="1445577"/>
    <lineage>
        <taxon>Eukaryota</taxon>
        <taxon>Fungi</taxon>
        <taxon>Dikarya</taxon>
        <taxon>Ascomycota</taxon>
        <taxon>Pezizomycotina</taxon>
        <taxon>Sordariomycetes</taxon>
        <taxon>Hypocreomycetidae</taxon>
        <taxon>Glomerellales</taxon>
        <taxon>Glomerellaceae</taxon>
        <taxon>Colletotrichum</taxon>
        <taxon>Colletotrichum acutatum species complex</taxon>
    </lineage>
</organism>
<dbReference type="InterPro" id="IPR020846">
    <property type="entry name" value="MFS_dom"/>
</dbReference>
<dbReference type="Gene3D" id="1.20.1250.20">
    <property type="entry name" value="MFS general substrate transporter like domains"/>
    <property type="match status" value="1"/>
</dbReference>
<dbReference type="EMBL" id="JARH01000308">
    <property type="protein sequence ID" value="EXF82606.1"/>
    <property type="molecule type" value="Genomic_DNA"/>
</dbReference>
<comment type="subcellular location">
    <subcellularLocation>
        <location evidence="1">Membrane</location>
        <topology evidence="1">Multi-pass membrane protein</topology>
    </subcellularLocation>
</comment>
<dbReference type="HOGENOM" id="CLU_001265_11_0_1"/>
<reference evidence="8 9" key="1">
    <citation type="submission" date="2014-02" db="EMBL/GenBank/DDBJ databases">
        <title>The genome sequence of Colletotrichum fioriniae PJ7.</title>
        <authorList>
            <person name="Baroncelli R."/>
            <person name="Thon M.R."/>
        </authorList>
    </citation>
    <scope>NUCLEOTIDE SEQUENCE [LARGE SCALE GENOMIC DNA]</scope>
    <source>
        <strain evidence="8 9">PJ7</strain>
    </source>
</reference>
<gene>
    <name evidence="8" type="ORF">CFIO01_06082</name>
</gene>
<dbReference type="InterPro" id="IPR005829">
    <property type="entry name" value="Sugar_transporter_CS"/>
</dbReference>